<dbReference type="Proteomes" id="UP000612362">
    <property type="component" value="Unassembled WGS sequence"/>
</dbReference>
<evidence type="ECO:0008006" key="3">
    <source>
        <dbReference type="Google" id="ProtNLM"/>
    </source>
</evidence>
<protein>
    <recommendedName>
        <fullName evidence="3">Polyketide cyclase / dehydrase and lipid transport</fullName>
    </recommendedName>
</protein>
<organism evidence="1 2">
    <name type="scientific">Ktedonospora formicarum</name>
    <dbReference type="NCBI Taxonomy" id="2778364"/>
    <lineage>
        <taxon>Bacteria</taxon>
        <taxon>Bacillati</taxon>
        <taxon>Chloroflexota</taxon>
        <taxon>Ktedonobacteria</taxon>
        <taxon>Ktedonobacterales</taxon>
        <taxon>Ktedonobacteraceae</taxon>
        <taxon>Ktedonospora</taxon>
    </lineage>
</organism>
<comment type="caution">
    <text evidence="1">The sequence shown here is derived from an EMBL/GenBank/DDBJ whole genome shotgun (WGS) entry which is preliminary data.</text>
</comment>
<dbReference type="Gene3D" id="3.30.530.20">
    <property type="match status" value="1"/>
</dbReference>
<dbReference type="InterPro" id="IPR023393">
    <property type="entry name" value="START-like_dom_sf"/>
</dbReference>
<accession>A0A8J3MST2</accession>
<evidence type="ECO:0000313" key="2">
    <source>
        <dbReference type="Proteomes" id="UP000612362"/>
    </source>
</evidence>
<dbReference type="SUPFAM" id="SSF55961">
    <property type="entry name" value="Bet v1-like"/>
    <property type="match status" value="1"/>
</dbReference>
<sequence>MKVVKTVLIKRPIEDVFTYVTDMKKVTEWTPASEIRQIGSGPICVGACYWQAGEFFGRRLEFTTEITQYEAPRQFGLKSLTGPVTLETLMLFEPSGENTRVTMTGEGEPGGLFKFARSLVSSMLDKQLDAQLEKLKRRLEQDS</sequence>
<proteinExistence type="predicted"/>
<dbReference type="InterPro" id="IPR019587">
    <property type="entry name" value="Polyketide_cyclase/dehydratase"/>
</dbReference>
<keyword evidence="2" id="KW-1185">Reference proteome</keyword>
<dbReference type="Pfam" id="PF10604">
    <property type="entry name" value="Polyketide_cyc2"/>
    <property type="match status" value="1"/>
</dbReference>
<gene>
    <name evidence="1" type="ORF">KSX_31010</name>
</gene>
<name>A0A8J3MST2_9CHLR</name>
<dbReference type="EMBL" id="BNJF01000001">
    <property type="protein sequence ID" value="GHO44938.1"/>
    <property type="molecule type" value="Genomic_DNA"/>
</dbReference>
<reference evidence="1" key="1">
    <citation type="submission" date="2020-10" db="EMBL/GenBank/DDBJ databases">
        <title>Taxonomic study of unclassified bacteria belonging to the class Ktedonobacteria.</title>
        <authorList>
            <person name="Yabe S."/>
            <person name="Wang C.M."/>
            <person name="Zheng Y."/>
            <person name="Sakai Y."/>
            <person name="Cavaletti L."/>
            <person name="Monciardini P."/>
            <person name="Donadio S."/>
        </authorList>
    </citation>
    <scope>NUCLEOTIDE SEQUENCE</scope>
    <source>
        <strain evidence="1">SOSP1-1</strain>
    </source>
</reference>
<dbReference type="RefSeq" id="WP_220194298.1">
    <property type="nucleotide sequence ID" value="NZ_BNJF01000001.1"/>
</dbReference>
<dbReference type="AlphaFoldDB" id="A0A8J3MST2"/>
<evidence type="ECO:0000313" key="1">
    <source>
        <dbReference type="EMBL" id="GHO44938.1"/>
    </source>
</evidence>